<evidence type="ECO:0000313" key="2">
    <source>
        <dbReference type="Proteomes" id="UP000188912"/>
    </source>
</evidence>
<dbReference type="STRING" id="1902579.BHV28_16520"/>
<evidence type="ECO:0000313" key="1">
    <source>
        <dbReference type="EMBL" id="AQS42330.1"/>
    </source>
</evidence>
<reference evidence="1 2" key="1">
    <citation type="journal article" date="2010" name="Science">
        <title>Genomic comparison of the ants Camponotus floridanus and Harpegnathos saltator.</title>
        <authorList>
            <person name="Bonasio R."/>
            <person name="Zhang G."/>
            <person name="Ye C."/>
            <person name="Mutti N.S."/>
            <person name="Fang X."/>
            <person name="Qin N."/>
            <person name="Donahue G."/>
            <person name="Yang P."/>
            <person name="Li Q."/>
            <person name="Li C."/>
            <person name="Zhang P."/>
            <person name="Huang Z."/>
            <person name="Berger S.L."/>
            <person name="Reinberg D."/>
            <person name="Wang J."/>
            <person name="Liebig J."/>
        </authorList>
    </citation>
    <scope>NUCLEOTIDE SEQUENCE [LARGE SCALE GENOMIC DNA]</scope>
    <source>
        <strain evidence="1 2">Hsal</strain>
    </source>
</reference>
<name>A0A1U9JWU4_9HYPH</name>
<sequence length="90" mass="10179">MPPTHLAQEKKRAFPIAREQHSFAMMVPSVHRVKIARAIMMVVHALTPVRHLQLKWLLRLPMIVSAVQANIVLARVADIIVIQTMATKVI</sequence>
<dbReference type="Proteomes" id="UP000188912">
    <property type="component" value="Chromosome"/>
</dbReference>
<gene>
    <name evidence="1" type="ORF">BHV28_16520</name>
</gene>
<dbReference type="AlphaFoldDB" id="A0A1U9JWU4"/>
<dbReference type="KEGG" id="thd:BHV28_16520"/>
<organism evidence="1 2">
    <name type="scientific">Candidatus Tokpelaia hoelldobleri</name>
    <dbReference type="NCBI Taxonomy" id="1902579"/>
    <lineage>
        <taxon>Bacteria</taxon>
        <taxon>Pseudomonadati</taxon>
        <taxon>Pseudomonadota</taxon>
        <taxon>Alphaproteobacteria</taxon>
        <taxon>Hyphomicrobiales</taxon>
        <taxon>Candidatus Tokpelaia</taxon>
    </lineage>
</organism>
<reference evidence="1 2" key="2">
    <citation type="journal article" date="2016" name="Sci. Rep.">
        <title>The genome of Rhizobiales bacteria in predatory ants reveals urease gene functions but no genes for nitrogen fixation.</title>
        <authorList>
            <person name="Neuvonen M.M."/>
            <person name="Tamarit D."/>
            <person name="Naslund K."/>
            <person name="Liebig J."/>
            <person name="Feldhaar H."/>
            <person name="Moran N.A."/>
            <person name="Guy L."/>
            <person name="Andersson S.G."/>
        </authorList>
    </citation>
    <scope>NUCLEOTIDE SEQUENCE [LARGE SCALE GENOMIC DNA]</scope>
    <source>
        <strain evidence="1 2">Hsal</strain>
    </source>
</reference>
<protein>
    <submittedName>
        <fullName evidence="1">Uncharacterized protein</fullName>
    </submittedName>
</protein>
<accession>A0A1U9JWU4</accession>
<keyword evidence="2" id="KW-1185">Reference proteome</keyword>
<dbReference type="EMBL" id="CP017315">
    <property type="protein sequence ID" value="AQS42330.1"/>
    <property type="molecule type" value="Genomic_DNA"/>
</dbReference>
<proteinExistence type="predicted"/>